<protein>
    <recommendedName>
        <fullName evidence="3">CBS domain-containing protein</fullName>
    </recommendedName>
</protein>
<evidence type="ECO:0000313" key="4">
    <source>
        <dbReference type="EMBL" id="OWL93970.1"/>
    </source>
</evidence>
<evidence type="ECO:0000256" key="2">
    <source>
        <dbReference type="PROSITE-ProRule" id="PRU00703"/>
    </source>
</evidence>
<feature type="domain" description="CBS" evidence="3">
    <location>
        <begin position="227"/>
        <end position="284"/>
    </location>
</feature>
<keyword evidence="1" id="KW-0677">Repeat</keyword>
<keyword evidence="2" id="KW-0129">CBS domain</keyword>
<dbReference type="SUPFAM" id="SSF54631">
    <property type="entry name" value="CBS-domain pair"/>
    <property type="match status" value="3"/>
</dbReference>
<gene>
    <name evidence="4" type="ORF">CBQ26_18080</name>
</gene>
<dbReference type="RefSeq" id="WP_088250007.1">
    <property type="nucleotide sequence ID" value="NZ_BNAM01000001.1"/>
</dbReference>
<dbReference type="EMBL" id="NHMK01000030">
    <property type="protein sequence ID" value="OWL93970.1"/>
    <property type="molecule type" value="Genomic_DNA"/>
</dbReference>
<dbReference type="Pfam" id="PF00571">
    <property type="entry name" value="CBS"/>
    <property type="match status" value="4"/>
</dbReference>
<accession>A0A246BFL8</accession>
<dbReference type="OrthoDB" id="9762536at2"/>
<dbReference type="PANTHER" id="PTHR48108">
    <property type="entry name" value="CBS DOMAIN-CONTAINING PROTEIN CBSX2, CHLOROPLASTIC"/>
    <property type="match status" value="1"/>
</dbReference>
<dbReference type="AlphaFoldDB" id="A0A246BFL8"/>
<feature type="domain" description="CBS" evidence="3">
    <location>
        <begin position="11"/>
        <end position="69"/>
    </location>
</feature>
<dbReference type="InterPro" id="IPR000644">
    <property type="entry name" value="CBS_dom"/>
</dbReference>
<dbReference type="Proteomes" id="UP000197208">
    <property type="component" value="Unassembled WGS sequence"/>
</dbReference>
<comment type="caution">
    <text evidence="4">The sequence shown here is derived from an EMBL/GenBank/DDBJ whole genome shotgun (WGS) entry which is preliminary data.</text>
</comment>
<organism evidence="4 5">
    <name type="scientific">Deinococcus indicus</name>
    <dbReference type="NCBI Taxonomy" id="223556"/>
    <lineage>
        <taxon>Bacteria</taxon>
        <taxon>Thermotogati</taxon>
        <taxon>Deinococcota</taxon>
        <taxon>Deinococci</taxon>
        <taxon>Deinococcales</taxon>
        <taxon>Deinococcaceae</taxon>
        <taxon>Deinococcus</taxon>
    </lineage>
</organism>
<dbReference type="SMART" id="SM00116">
    <property type="entry name" value="CBS"/>
    <property type="match status" value="4"/>
</dbReference>
<feature type="domain" description="CBS" evidence="3">
    <location>
        <begin position="151"/>
        <end position="206"/>
    </location>
</feature>
<dbReference type="PROSITE" id="PS51371">
    <property type="entry name" value="CBS"/>
    <property type="match status" value="4"/>
</dbReference>
<dbReference type="InterPro" id="IPR046342">
    <property type="entry name" value="CBS_dom_sf"/>
</dbReference>
<sequence>MTTPLLVQDAMHPRAVTVGAHEPLSAAVVAMQELGVKRLPVVQAGRVVGIVTDGEIRRALPTLADGLSPWEFTNHVGRVRVRDVMRAPVHTVTPQTPLRAALRTLLDRRVGGLPVVQEDTGALMGMLTLTDVLRAEARAPRLQWGAAAQHMTREVVTVTPDAPASEAAAILNVTRLHVLPVVQGGQLTGVLHARDLRDVVDRAAATHGPTLLADQFFLQGVTVRDLMRPPGGYLTESVPMHDALTRMLEADVHGLPVITQDGELLGVVTISDVIRTLLGEAVKAAPAPALADA</sequence>
<proteinExistence type="predicted"/>
<dbReference type="CDD" id="cd04584">
    <property type="entry name" value="CBS_pair_AcuB_like"/>
    <property type="match status" value="1"/>
</dbReference>
<evidence type="ECO:0000256" key="1">
    <source>
        <dbReference type="ARBA" id="ARBA00022737"/>
    </source>
</evidence>
<evidence type="ECO:0000259" key="3">
    <source>
        <dbReference type="PROSITE" id="PS51371"/>
    </source>
</evidence>
<dbReference type="PANTHER" id="PTHR48108:SF34">
    <property type="entry name" value="CBS DOMAIN-CONTAINING PROTEIN YHCV"/>
    <property type="match status" value="1"/>
</dbReference>
<keyword evidence="5" id="KW-1185">Reference proteome</keyword>
<dbReference type="InterPro" id="IPR051462">
    <property type="entry name" value="CBS_domain-containing"/>
</dbReference>
<evidence type="ECO:0000313" key="5">
    <source>
        <dbReference type="Proteomes" id="UP000197208"/>
    </source>
</evidence>
<feature type="domain" description="CBS" evidence="3">
    <location>
        <begin position="85"/>
        <end position="142"/>
    </location>
</feature>
<name>A0A246BFL8_9DEIO</name>
<reference evidence="4 5" key="1">
    <citation type="submission" date="2017-05" db="EMBL/GenBank/DDBJ databases">
        <title>De novo genome assembly of Deniococcus indicus strain DR1.</title>
        <authorList>
            <person name="Chauhan D."/>
            <person name="Yennamalli R.M."/>
            <person name="Priyadarshini R."/>
        </authorList>
    </citation>
    <scope>NUCLEOTIDE SEQUENCE [LARGE SCALE GENOMIC DNA]</scope>
    <source>
        <strain evidence="4 5">DR1</strain>
    </source>
</reference>
<dbReference type="Gene3D" id="3.10.580.10">
    <property type="entry name" value="CBS-domain"/>
    <property type="match status" value="2"/>
</dbReference>